<dbReference type="STRING" id="1172190.M947_08455"/>
<keyword evidence="2" id="KW-0560">Oxidoreductase</keyword>
<dbReference type="Pfam" id="PF00106">
    <property type="entry name" value="adh_short"/>
    <property type="match status" value="1"/>
</dbReference>
<dbReference type="PRINTS" id="PR00080">
    <property type="entry name" value="SDRFAMILY"/>
</dbReference>
<protein>
    <recommendedName>
        <fullName evidence="6">Short-chain dehydrogenase</fullName>
    </recommendedName>
</protein>
<dbReference type="PANTHER" id="PTHR42901:SF1">
    <property type="entry name" value="ALCOHOL DEHYDROGENASE"/>
    <property type="match status" value="1"/>
</dbReference>
<dbReference type="EMBL" id="AUPZ01000010">
    <property type="protein sequence ID" value="EQB39176.1"/>
    <property type="molecule type" value="Genomic_DNA"/>
</dbReference>
<dbReference type="eggNOG" id="COG4221">
    <property type="taxonomic scope" value="Bacteria"/>
</dbReference>
<evidence type="ECO:0000256" key="2">
    <source>
        <dbReference type="ARBA" id="ARBA00023002"/>
    </source>
</evidence>
<dbReference type="PRINTS" id="PR00081">
    <property type="entry name" value="GDHRDH"/>
</dbReference>
<evidence type="ECO:0000313" key="4">
    <source>
        <dbReference type="EMBL" id="EQB39176.1"/>
    </source>
</evidence>
<gene>
    <name evidence="4" type="ORF">M947_08455</name>
</gene>
<dbReference type="SUPFAM" id="SSF51735">
    <property type="entry name" value="NAD(P)-binding Rossmann-fold domains"/>
    <property type="match status" value="1"/>
</dbReference>
<organism evidence="4 5">
    <name type="scientific">Sulfurimonas hongkongensis</name>
    <dbReference type="NCBI Taxonomy" id="1172190"/>
    <lineage>
        <taxon>Bacteria</taxon>
        <taxon>Pseudomonadati</taxon>
        <taxon>Campylobacterota</taxon>
        <taxon>Epsilonproteobacteria</taxon>
        <taxon>Campylobacterales</taxon>
        <taxon>Sulfurimonadaceae</taxon>
        <taxon>Sulfurimonas</taxon>
    </lineage>
</organism>
<accession>T0JM76</accession>
<dbReference type="Proteomes" id="UP000015520">
    <property type="component" value="Unassembled WGS sequence"/>
</dbReference>
<dbReference type="Gene3D" id="3.40.50.720">
    <property type="entry name" value="NAD(P)-binding Rossmann-like Domain"/>
    <property type="match status" value="1"/>
</dbReference>
<dbReference type="PANTHER" id="PTHR42901">
    <property type="entry name" value="ALCOHOL DEHYDROGENASE"/>
    <property type="match status" value="1"/>
</dbReference>
<dbReference type="PATRIC" id="fig|1172190.3.peg.1627"/>
<dbReference type="InterPro" id="IPR036291">
    <property type="entry name" value="NAD(P)-bd_dom_sf"/>
</dbReference>
<comment type="caution">
    <text evidence="4">The sequence shown here is derived from an EMBL/GenBank/DDBJ whole genome shotgun (WGS) entry which is preliminary data.</text>
</comment>
<sequence>MKKKAVVSGASSGIGKEICSRLLQLGFSVIGISRSIKDDEFSSDDFQAIRADLSNEISTQIVCDQLKSESVYILVNCAGFGKFEPHEELSAKSIKDMTFLNLTSAMLLSNTLLRSLKSNGGYLININSIEAIKSSKFAGVYSATKAGLRAFGDSLFEETRRSSLSVVNINPDMTKSSFYDDLRFDVSSKEDERLLASDIADAITHILQLRKGAVVSEYTIRSLNFGISKKKPTKN</sequence>
<dbReference type="CDD" id="cd05233">
    <property type="entry name" value="SDR_c"/>
    <property type="match status" value="1"/>
</dbReference>
<evidence type="ECO:0000256" key="1">
    <source>
        <dbReference type="ARBA" id="ARBA00006484"/>
    </source>
</evidence>
<dbReference type="InterPro" id="IPR002347">
    <property type="entry name" value="SDR_fam"/>
</dbReference>
<name>T0JM76_9BACT</name>
<keyword evidence="5" id="KW-1185">Reference proteome</keyword>
<proteinExistence type="inferred from homology"/>
<dbReference type="GO" id="GO:0016491">
    <property type="term" value="F:oxidoreductase activity"/>
    <property type="evidence" value="ECO:0007669"/>
    <property type="project" value="UniProtKB-KW"/>
</dbReference>
<reference evidence="4 5" key="1">
    <citation type="submission" date="2013-07" db="EMBL/GenBank/DDBJ databases">
        <title>Sulfurimonas hongkongensis AST-10 Genome Sequencing.</title>
        <authorList>
            <person name="Cai L."/>
            <person name="Zhang T."/>
        </authorList>
    </citation>
    <scope>NUCLEOTIDE SEQUENCE [LARGE SCALE GENOMIC DNA]</scope>
    <source>
        <strain evidence="4 5">AST-10</strain>
    </source>
</reference>
<evidence type="ECO:0000313" key="5">
    <source>
        <dbReference type="Proteomes" id="UP000015520"/>
    </source>
</evidence>
<evidence type="ECO:0008006" key="6">
    <source>
        <dbReference type="Google" id="ProtNLM"/>
    </source>
</evidence>
<dbReference type="RefSeq" id="WP_021287941.1">
    <property type="nucleotide sequence ID" value="NZ_AUPZ01000010.1"/>
</dbReference>
<dbReference type="AlphaFoldDB" id="T0JM76"/>
<dbReference type="OrthoDB" id="9793825at2"/>
<comment type="similarity">
    <text evidence="1 3">Belongs to the short-chain dehydrogenases/reductases (SDR) family.</text>
</comment>
<evidence type="ECO:0000256" key="3">
    <source>
        <dbReference type="RuleBase" id="RU000363"/>
    </source>
</evidence>